<evidence type="ECO:0008006" key="3">
    <source>
        <dbReference type="Google" id="ProtNLM"/>
    </source>
</evidence>
<dbReference type="OrthoDB" id="1449208at2"/>
<name>A0A1M5A6B9_9FLAO</name>
<reference evidence="2" key="1">
    <citation type="submission" date="2016-11" db="EMBL/GenBank/DDBJ databases">
        <authorList>
            <person name="Varghese N."/>
            <person name="Submissions S."/>
        </authorList>
    </citation>
    <scope>NUCLEOTIDE SEQUENCE [LARGE SCALE GENOMIC DNA]</scope>
    <source>
        <strain evidence="2">DSM 26898</strain>
    </source>
</reference>
<protein>
    <recommendedName>
        <fullName evidence="3">Bacteriocin-type signal sequence-containing protein</fullName>
    </recommendedName>
</protein>
<evidence type="ECO:0000313" key="2">
    <source>
        <dbReference type="Proteomes" id="UP000184236"/>
    </source>
</evidence>
<proteinExistence type="predicted"/>
<gene>
    <name evidence="1" type="ORF">SAMN05444408_11211</name>
</gene>
<keyword evidence="2" id="KW-1185">Reference proteome</keyword>
<dbReference type="InterPro" id="IPR058074">
    <property type="entry name" value="Bacteriocin-like"/>
</dbReference>
<dbReference type="RefSeq" id="WP_072885571.1">
    <property type="nucleotide sequence ID" value="NZ_FQVO01000012.1"/>
</dbReference>
<sequence length="63" mass="7151">MKNLKKISREQLKQVKGAGPDLPACPVGYFWKCEANGVCDETFDEWNCFCGCYPVEIILPNPR</sequence>
<dbReference type="AlphaFoldDB" id="A0A1M5A6B9"/>
<accession>A0A1M5A6B9</accession>
<dbReference type="EMBL" id="FQVO01000012">
    <property type="protein sequence ID" value="SHF25715.1"/>
    <property type="molecule type" value="Genomic_DNA"/>
</dbReference>
<dbReference type="NCBIfam" id="NF047798">
    <property type="entry name" value="leader_Chryseo"/>
    <property type="match status" value="1"/>
</dbReference>
<evidence type="ECO:0000313" key="1">
    <source>
        <dbReference type="EMBL" id="SHF25715.1"/>
    </source>
</evidence>
<dbReference type="Proteomes" id="UP000184236">
    <property type="component" value="Unassembled WGS sequence"/>
</dbReference>
<organism evidence="1 2">
    <name type="scientific">Chryseobacterium takakiae</name>
    <dbReference type="NCBI Taxonomy" id="1302685"/>
    <lineage>
        <taxon>Bacteria</taxon>
        <taxon>Pseudomonadati</taxon>
        <taxon>Bacteroidota</taxon>
        <taxon>Flavobacteriia</taxon>
        <taxon>Flavobacteriales</taxon>
        <taxon>Weeksellaceae</taxon>
        <taxon>Chryseobacterium group</taxon>
        <taxon>Chryseobacterium</taxon>
    </lineage>
</organism>
<dbReference type="STRING" id="1302685.SAMN05444408_11211"/>